<evidence type="ECO:0000256" key="8">
    <source>
        <dbReference type="RuleBase" id="RU003870"/>
    </source>
</evidence>
<dbReference type="Gene3D" id="3.90.930.12">
    <property type="entry name" value="Ribosomal protein L6, alpha-beta domain"/>
    <property type="match status" value="2"/>
</dbReference>
<keyword evidence="5 6" id="KW-0687">Ribonucleoprotein</keyword>
<dbReference type="InterPro" id="IPR019906">
    <property type="entry name" value="Ribosomal_uL6_bac-type"/>
</dbReference>
<evidence type="ECO:0000313" key="11">
    <source>
        <dbReference type="Proteomes" id="UP000032420"/>
    </source>
</evidence>
<dbReference type="PRINTS" id="PR00059">
    <property type="entry name" value="RIBOSOMALL6"/>
</dbReference>
<dbReference type="InterPro" id="IPR020040">
    <property type="entry name" value="Ribosomal_uL6_a/b-dom"/>
</dbReference>
<dbReference type="GO" id="GO:0003735">
    <property type="term" value="F:structural constituent of ribosome"/>
    <property type="evidence" value="ECO:0007669"/>
    <property type="project" value="UniProtKB-UniRule"/>
</dbReference>
<dbReference type="EMBL" id="LM655252">
    <property type="protein sequence ID" value="CDZ16377.1"/>
    <property type="molecule type" value="Genomic_DNA"/>
</dbReference>
<comment type="function">
    <text evidence="6 8">This protein binds to the 23S rRNA, and is important in its secondary structure. It is located near the subunit interface in the base of the L7/L12 stalk, and near the tRNA binding site of the peptidyltransferase center.</text>
</comment>
<sequence>MSRIAKKPINIPKDIEVTINKEQIIVKGNKGELKIKIKNDVFVSKNNNKLIFNTSSSSKNWAIVGTTRALVNNMIIGVSNGFSRSLEIIGVGYRVNVCNGIINLNIGFSHAIEYKLPKGITAETPSNTTIVLNGANNQKLGQVASEIRGLRSPDPYKGKGIRYMNEIIRCKEAKKK</sequence>
<dbReference type="PIRSF" id="PIRSF002162">
    <property type="entry name" value="Ribosomal_L6"/>
    <property type="match status" value="1"/>
</dbReference>
<dbReference type="GO" id="GO:0002181">
    <property type="term" value="P:cytoplasmic translation"/>
    <property type="evidence" value="ECO:0007669"/>
    <property type="project" value="TreeGrafter"/>
</dbReference>
<dbReference type="NCBIfam" id="TIGR03654">
    <property type="entry name" value="L6_bact"/>
    <property type="match status" value="1"/>
</dbReference>
<dbReference type="PATRIC" id="fig|1495769.3.peg.99"/>
<evidence type="ECO:0000256" key="1">
    <source>
        <dbReference type="ARBA" id="ARBA00009356"/>
    </source>
</evidence>
<dbReference type="OrthoDB" id="9805007at2"/>
<evidence type="ECO:0000256" key="5">
    <source>
        <dbReference type="ARBA" id="ARBA00023274"/>
    </source>
</evidence>
<evidence type="ECO:0000256" key="6">
    <source>
        <dbReference type="HAMAP-Rule" id="MF_01365"/>
    </source>
</evidence>
<evidence type="ECO:0000256" key="2">
    <source>
        <dbReference type="ARBA" id="ARBA00022730"/>
    </source>
</evidence>
<dbReference type="InterPro" id="IPR036789">
    <property type="entry name" value="Ribosomal_uL6-like_a/b-dom_sf"/>
</dbReference>
<name>A0A078KEC8_9GAMM</name>
<proteinExistence type="inferred from homology"/>
<dbReference type="InterPro" id="IPR002358">
    <property type="entry name" value="Ribosomal_uL6_CS"/>
</dbReference>
<accession>A0A078KEC8</accession>
<comment type="subunit">
    <text evidence="6">Part of the 50S ribosomal subunit.</text>
</comment>
<dbReference type="HOGENOM" id="CLU_065464_1_2_6"/>
<evidence type="ECO:0000256" key="3">
    <source>
        <dbReference type="ARBA" id="ARBA00022884"/>
    </source>
</evidence>
<evidence type="ECO:0000256" key="7">
    <source>
        <dbReference type="RuleBase" id="RU003869"/>
    </source>
</evidence>
<dbReference type="STRING" id="1495769.CEM_109"/>
<keyword evidence="11" id="KW-1185">Reference proteome</keyword>
<keyword evidence="3 6" id="KW-0694">RNA-binding</keyword>
<evidence type="ECO:0000259" key="9">
    <source>
        <dbReference type="Pfam" id="PF00347"/>
    </source>
</evidence>
<dbReference type="InterPro" id="IPR000702">
    <property type="entry name" value="Ribosomal_uL6-like"/>
</dbReference>
<dbReference type="PANTHER" id="PTHR11655">
    <property type="entry name" value="60S/50S RIBOSOMAL PROTEIN L6/L9"/>
    <property type="match status" value="1"/>
</dbReference>
<keyword evidence="4 6" id="KW-0689">Ribosomal protein</keyword>
<dbReference type="KEGG" id="eme:CEM_109"/>
<dbReference type="GO" id="GO:0022625">
    <property type="term" value="C:cytosolic large ribosomal subunit"/>
    <property type="evidence" value="ECO:0007669"/>
    <property type="project" value="UniProtKB-UniRule"/>
</dbReference>
<dbReference type="FunFam" id="3.90.930.12:FF:000002">
    <property type="entry name" value="50S ribosomal protein L6"/>
    <property type="match status" value="1"/>
</dbReference>
<evidence type="ECO:0000313" key="10">
    <source>
        <dbReference type="EMBL" id="CDZ16377.1"/>
    </source>
</evidence>
<evidence type="ECO:0000256" key="4">
    <source>
        <dbReference type="ARBA" id="ARBA00022980"/>
    </source>
</evidence>
<dbReference type="FunFam" id="3.90.930.12:FF:000001">
    <property type="entry name" value="50S ribosomal protein L6"/>
    <property type="match status" value="1"/>
</dbReference>
<dbReference type="PANTHER" id="PTHR11655:SF14">
    <property type="entry name" value="LARGE RIBOSOMAL SUBUNIT PROTEIN UL6M"/>
    <property type="match status" value="1"/>
</dbReference>
<dbReference type="HAMAP" id="MF_01365_B">
    <property type="entry name" value="Ribosomal_uL6_B"/>
    <property type="match status" value="1"/>
</dbReference>
<dbReference type="Proteomes" id="UP000032420">
    <property type="component" value="Chromosome I"/>
</dbReference>
<dbReference type="AlphaFoldDB" id="A0A078KEC8"/>
<comment type="similarity">
    <text evidence="1 6 7">Belongs to the universal ribosomal protein uL6 family.</text>
</comment>
<protein>
    <recommendedName>
        <fullName evidence="6">Large ribosomal subunit protein uL6</fullName>
    </recommendedName>
</protein>
<dbReference type="SUPFAM" id="SSF56053">
    <property type="entry name" value="Ribosomal protein L6"/>
    <property type="match status" value="2"/>
</dbReference>
<keyword evidence="2 6" id="KW-0699">rRNA-binding</keyword>
<dbReference type="Pfam" id="PF00347">
    <property type="entry name" value="Ribosomal_L6"/>
    <property type="match status" value="2"/>
</dbReference>
<feature type="domain" description="Large ribosomal subunit protein uL6 alpha-beta" evidence="9">
    <location>
        <begin position="89"/>
        <end position="163"/>
    </location>
</feature>
<dbReference type="PROSITE" id="PS00525">
    <property type="entry name" value="RIBOSOMAL_L6_1"/>
    <property type="match status" value="1"/>
</dbReference>
<reference evidence="11" key="1">
    <citation type="submission" date="2014-07" db="EMBL/GenBank/DDBJ databases">
        <authorList>
            <person name="Santos-Garcia D."/>
        </authorList>
    </citation>
    <scope>NUCLEOTIDE SEQUENCE [LARGE SCALE GENOMIC DNA]</scope>
</reference>
<organism evidence="10 11">
    <name type="scientific">Candidatus Johnevansia muelleri</name>
    <dbReference type="NCBI Taxonomy" id="1495769"/>
    <lineage>
        <taxon>Bacteria</taxon>
        <taxon>Pseudomonadati</taxon>
        <taxon>Pseudomonadota</taxon>
        <taxon>Gammaproteobacteria</taxon>
        <taxon>Candidatus Johnevansiales</taxon>
        <taxon>Candidatus Johnevansiaceae</taxon>
        <taxon>Candidatus Johnevansia</taxon>
    </lineage>
</organism>
<feature type="domain" description="Large ribosomal subunit protein uL6 alpha-beta" evidence="9">
    <location>
        <begin position="11"/>
        <end position="81"/>
    </location>
</feature>
<gene>
    <name evidence="6 10" type="primary">rplF</name>
    <name evidence="10" type="ORF">CEM_109</name>
</gene>
<dbReference type="GO" id="GO:0019843">
    <property type="term" value="F:rRNA binding"/>
    <property type="evidence" value="ECO:0007669"/>
    <property type="project" value="UniProtKB-UniRule"/>
</dbReference>